<gene>
    <name evidence="6" type="ORF">NITHO_3060007</name>
</gene>
<dbReference type="EMBL" id="CAGS01000231">
    <property type="protein sequence ID" value="CCF84074.1"/>
    <property type="molecule type" value="Genomic_DNA"/>
</dbReference>
<dbReference type="PANTHER" id="PTHR21496">
    <property type="entry name" value="FERREDOXIN-RELATED"/>
    <property type="match status" value="1"/>
</dbReference>
<dbReference type="Pfam" id="PF00355">
    <property type="entry name" value="Rieske"/>
    <property type="match status" value="1"/>
</dbReference>
<dbReference type="GO" id="GO:0051537">
    <property type="term" value="F:2 iron, 2 sulfur cluster binding"/>
    <property type="evidence" value="ECO:0007669"/>
    <property type="project" value="UniProtKB-KW"/>
</dbReference>
<reference evidence="6 7" key="1">
    <citation type="journal article" date="2012" name="ISME J.">
        <title>Nitrification expanded: discovery, physiology and genomics of a nitrite-oxidizing bacterium from the phylum Chloroflexi.</title>
        <authorList>
            <person name="Sorokin D.Y."/>
            <person name="Lucker S."/>
            <person name="Vejmelkova D."/>
            <person name="Kostrikina N.A."/>
            <person name="Kleerebezem R."/>
            <person name="Rijpstra W.I."/>
            <person name="Damste J.S."/>
            <person name="Le Paslier D."/>
            <person name="Muyzer G."/>
            <person name="Wagner M."/>
            <person name="van Loosdrecht M.C."/>
            <person name="Daims H."/>
        </authorList>
    </citation>
    <scope>NUCLEOTIDE SEQUENCE [LARGE SCALE GENOMIC DNA]</scope>
    <source>
        <strain evidence="7">none</strain>
    </source>
</reference>
<dbReference type="SUPFAM" id="SSF50022">
    <property type="entry name" value="ISP domain"/>
    <property type="match status" value="1"/>
</dbReference>
<keyword evidence="3" id="KW-0408">Iron</keyword>
<dbReference type="Gene3D" id="2.102.10.10">
    <property type="entry name" value="Rieske [2Fe-2S] iron-sulphur domain"/>
    <property type="match status" value="1"/>
</dbReference>
<dbReference type="PROSITE" id="PS51296">
    <property type="entry name" value="RIESKE"/>
    <property type="match status" value="1"/>
</dbReference>
<evidence type="ECO:0000259" key="5">
    <source>
        <dbReference type="PROSITE" id="PS51296"/>
    </source>
</evidence>
<evidence type="ECO:0000256" key="1">
    <source>
        <dbReference type="ARBA" id="ARBA00022714"/>
    </source>
</evidence>
<evidence type="ECO:0000256" key="2">
    <source>
        <dbReference type="ARBA" id="ARBA00022723"/>
    </source>
</evidence>
<proteinExistence type="predicted"/>
<protein>
    <submittedName>
        <fullName evidence="6">Rieske (2Fe-2S) iron-sulphur domain protein (Modular protein)</fullName>
    </submittedName>
</protein>
<name>I4EHB2_9BACT</name>
<keyword evidence="1" id="KW-0001">2Fe-2S</keyword>
<comment type="caution">
    <text evidence="6">The sequence shown here is derived from an EMBL/GenBank/DDBJ whole genome shotgun (WGS) entry which is preliminary data.</text>
</comment>
<sequence>MEEFETVARADEIAPGTAKQVIVGGEPIAIINLDGEFYAINDLCTHEEYFLSCGTIDGEEIECFMHCAVFNIKSGAVLAPPAEKPVDTYPVRVVDGMIQVCPEPIIPEPKKPSRPQLPRDGSFMGRLRRAVRAATER</sequence>
<dbReference type="InterPro" id="IPR036922">
    <property type="entry name" value="Rieske_2Fe-2S_sf"/>
</dbReference>
<dbReference type="InterPro" id="IPR017941">
    <property type="entry name" value="Rieske_2Fe-2S"/>
</dbReference>
<keyword evidence="7" id="KW-1185">Reference proteome</keyword>
<accession>I4EHB2</accession>
<feature type="domain" description="Rieske" evidence="5">
    <location>
        <begin position="5"/>
        <end position="100"/>
    </location>
</feature>
<dbReference type="PANTHER" id="PTHR21496:SF23">
    <property type="entry name" value="3-PHENYLPROPIONATE_CINNAMIC ACID DIOXYGENASE FERREDOXIN SUBUNIT"/>
    <property type="match status" value="1"/>
</dbReference>
<evidence type="ECO:0000313" key="7">
    <source>
        <dbReference type="Proteomes" id="UP000004221"/>
    </source>
</evidence>
<dbReference type="Proteomes" id="UP000004221">
    <property type="component" value="Unassembled WGS sequence"/>
</dbReference>
<dbReference type="GO" id="GO:0046872">
    <property type="term" value="F:metal ion binding"/>
    <property type="evidence" value="ECO:0007669"/>
    <property type="project" value="UniProtKB-KW"/>
</dbReference>
<evidence type="ECO:0000313" key="6">
    <source>
        <dbReference type="EMBL" id="CCF84074.1"/>
    </source>
</evidence>
<dbReference type="CDD" id="cd03528">
    <property type="entry name" value="Rieske_RO_ferredoxin"/>
    <property type="match status" value="1"/>
</dbReference>
<dbReference type="RefSeq" id="WP_008477950.1">
    <property type="nucleotide sequence ID" value="NZ_CAGS01000231.1"/>
</dbReference>
<dbReference type="OrthoDB" id="9795104at2"/>
<dbReference type="AlphaFoldDB" id="I4EHB2"/>
<keyword evidence="2" id="KW-0479">Metal-binding</keyword>
<evidence type="ECO:0000256" key="3">
    <source>
        <dbReference type="ARBA" id="ARBA00023004"/>
    </source>
</evidence>
<evidence type="ECO:0000256" key="4">
    <source>
        <dbReference type="ARBA" id="ARBA00023014"/>
    </source>
</evidence>
<keyword evidence="4" id="KW-0411">Iron-sulfur</keyword>
<organism evidence="6 7">
    <name type="scientific">Nitrolancea hollandica Lb</name>
    <dbReference type="NCBI Taxonomy" id="1129897"/>
    <lineage>
        <taxon>Bacteria</taxon>
        <taxon>Pseudomonadati</taxon>
        <taxon>Thermomicrobiota</taxon>
        <taxon>Thermomicrobia</taxon>
        <taxon>Sphaerobacterales</taxon>
        <taxon>Sphaerobacterineae</taxon>
        <taxon>Sphaerobacteraceae</taxon>
        <taxon>Nitrolancea</taxon>
    </lineage>
</organism>